<sequence length="152" mass="17212">MEAIKKDISYQEMSFCVNAPCHDFYIYTDLKDVAEKCLIYGDEAIKCRTIGILKSINGRFYLTDLNEAQGQSEPLVQVSVVYLKSPPQSTVIPYPVQVFGTLQWKNRPVIFAKILQVMTVSTAIRMKNSLSSITSLHLARNLPVHEEQQDPT</sequence>
<name>A0A2H1V149_SPOFR</name>
<organism evidence="1">
    <name type="scientific">Spodoptera frugiperda</name>
    <name type="common">Fall armyworm</name>
    <dbReference type="NCBI Taxonomy" id="7108"/>
    <lineage>
        <taxon>Eukaryota</taxon>
        <taxon>Metazoa</taxon>
        <taxon>Ecdysozoa</taxon>
        <taxon>Arthropoda</taxon>
        <taxon>Hexapoda</taxon>
        <taxon>Insecta</taxon>
        <taxon>Pterygota</taxon>
        <taxon>Neoptera</taxon>
        <taxon>Endopterygota</taxon>
        <taxon>Lepidoptera</taxon>
        <taxon>Glossata</taxon>
        <taxon>Ditrysia</taxon>
        <taxon>Noctuoidea</taxon>
        <taxon>Noctuidae</taxon>
        <taxon>Amphipyrinae</taxon>
        <taxon>Spodoptera</taxon>
    </lineage>
</organism>
<gene>
    <name evidence="1" type="ORF">SFRICE_008325</name>
</gene>
<dbReference type="EMBL" id="ODYU01000192">
    <property type="protein sequence ID" value="SOQ34567.1"/>
    <property type="molecule type" value="Genomic_DNA"/>
</dbReference>
<dbReference type="AlphaFoldDB" id="A0A2H1V149"/>
<reference evidence="1" key="1">
    <citation type="submission" date="2016-07" db="EMBL/GenBank/DDBJ databases">
        <authorList>
            <person name="Bretaudeau A."/>
        </authorList>
    </citation>
    <scope>NUCLEOTIDE SEQUENCE</scope>
    <source>
        <strain evidence="1">Rice</strain>
        <tissue evidence="1">Whole body</tissue>
    </source>
</reference>
<evidence type="ECO:0000313" key="1">
    <source>
        <dbReference type="EMBL" id="SOQ34567.1"/>
    </source>
</evidence>
<proteinExistence type="predicted"/>
<protein>
    <submittedName>
        <fullName evidence="1">SFRICE_008325</fullName>
    </submittedName>
</protein>
<accession>A0A2H1V149</accession>